<feature type="transmembrane region" description="Helical" evidence="1">
    <location>
        <begin position="12"/>
        <end position="31"/>
    </location>
</feature>
<organism evidence="3 4">
    <name type="scientific">Variimorphobacter saccharofermentans</name>
    <dbReference type="NCBI Taxonomy" id="2755051"/>
    <lineage>
        <taxon>Bacteria</taxon>
        <taxon>Bacillati</taxon>
        <taxon>Bacillota</taxon>
        <taxon>Clostridia</taxon>
        <taxon>Lachnospirales</taxon>
        <taxon>Lachnospiraceae</taxon>
        <taxon>Variimorphobacter</taxon>
    </lineage>
</organism>
<dbReference type="Proteomes" id="UP000574276">
    <property type="component" value="Unassembled WGS sequence"/>
</dbReference>
<dbReference type="Pfam" id="PF14478">
    <property type="entry name" value="DUF4430"/>
    <property type="match status" value="1"/>
</dbReference>
<gene>
    <name evidence="3" type="ORF">H0486_13460</name>
</gene>
<dbReference type="EMBL" id="JACEGA010000001">
    <property type="protein sequence ID" value="MBB2183881.1"/>
    <property type="molecule type" value="Genomic_DNA"/>
</dbReference>
<accession>A0A839K5D9</accession>
<keyword evidence="1" id="KW-1133">Transmembrane helix</keyword>
<keyword evidence="1" id="KW-0472">Membrane</keyword>
<dbReference type="Gene3D" id="2.170.130.30">
    <property type="match status" value="1"/>
</dbReference>
<keyword evidence="4" id="KW-1185">Reference proteome</keyword>
<reference evidence="3 4" key="1">
    <citation type="submission" date="2020-07" db="EMBL/GenBank/DDBJ databases">
        <title>Characterization and genome sequencing of isolate MD1, a novel member within the family Lachnospiraceae.</title>
        <authorList>
            <person name="Rettenmaier R."/>
            <person name="Di Bello L."/>
            <person name="Zinser C."/>
            <person name="Scheitz K."/>
            <person name="Liebl W."/>
            <person name="Zverlov V."/>
        </authorList>
    </citation>
    <scope>NUCLEOTIDE SEQUENCE [LARGE SCALE GENOMIC DNA]</scope>
    <source>
        <strain evidence="3 4">MD1</strain>
    </source>
</reference>
<evidence type="ECO:0000313" key="3">
    <source>
        <dbReference type="EMBL" id="MBB2183881.1"/>
    </source>
</evidence>
<dbReference type="InterPro" id="IPR027954">
    <property type="entry name" value="Transcobalamin-like_C"/>
</dbReference>
<evidence type="ECO:0000313" key="4">
    <source>
        <dbReference type="Proteomes" id="UP000574276"/>
    </source>
</evidence>
<dbReference type="AlphaFoldDB" id="A0A839K5D9"/>
<proteinExistence type="predicted"/>
<name>A0A839K5D9_9FIRM</name>
<feature type="domain" description="Transcobalamin-like C-terminal" evidence="2">
    <location>
        <begin position="66"/>
        <end position="129"/>
    </location>
</feature>
<sequence>MEEKNNVRRSLIAFGVLIVLAIVMLIAYFQLRPTGSTGKKEIEVEVIIPEKENEEFTLHTNAEFLRQALEEAELVKGIESEYGLFITEVNGRVADDTKQEWWCITKNKENVNYGVDEIAINDGDHYEITLTVGY</sequence>
<evidence type="ECO:0000259" key="2">
    <source>
        <dbReference type="Pfam" id="PF14478"/>
    </source>
</evidence>
<protein>
    <submittedName>
        <fullName evidence="3">DUF4430 domain-containing protein</fullName>
    </submittedName>
</protein>
<evidence type="ECO:0000256" key="1">
    <source>
        <dbReference type="SAM" id="Phobius"/>
    </source>
</evidence>
<keyword evidence="1" id="KW-0812">Transmembrane</keyword>
<comment type="caution">
    <text evidence="3">The sequence shown here is derived from an EMBL/GenBank/DDBJ whole genome shotgun (WGS) entry which is preliminary data.</text>
</comment>
<dbReference type="RefSeq" id="WP_228353496.1">
    <property type="nucleotide sequence ID" value="NZ_JACEGA010000001.1"/>
</dbReference>